<sequence length="70" mass="7765">VDEQGPIFFTQKKKIANGRPPVAVGTRWSSIQSRWLSRGSRWEQTAIQPSQTTAQKWSLGADGRLPTPDG</sequence>
<feature type="compositionally biased region" description="Polar residues" evidence="1">
    <location>
        <begin position="45"/>
        <end position="56"/>
    </location>
</feature>
<evidence type="ECO:0000313" key="3">
    <source>
        <dbReference type="Proteomes" id="UP001189624"/>
    </source>
</evidence>
<accession>A0AA86SXR6</accession>
<feature type="non-terminal residue" evidence="2">
    <location>
        <position position="70"/>
    </location>
</feature>
<dbReference type="Gramene" id="rna-AYBTSS11_LOCUS26916">
    <property type="protein sequence ID" value="CAJ1974831.1"/>
    <property type="gene ID" value="gene-AYBTSS11_LOCUS26916"/>
</dbReference>
<dbReference type="EMBL" id="OY731406">
    <property type="protein sequence ID" value="CAJ1974831.1"/>
    <property type="molecule type" value="Genomic_DNA"/>
</dbReference>
<evidence type="ECO:0000256" key="1">
    <source>
        <dbReference type="SAM" id="MobiDB-lite"/>
    </source>
</evidence>
<organism evidence="2 3">
    <name type="scientific">Sphenostylis stenocarpa</name>
    <dbReference type="NCBI Taxonomy" id="92480"/>
    <lineage>
        <taxon>Eukaryota</taxon>
        <taxon>Viridiplantae</taxon>
        <taxon>Streptophyta</taxon>
        <taxon>Embryophyta</taxon>
        <taxon>Tracheophyta</taxon>
        <taxon>Spermatophyta</taxon>
        <taxon>Magnoliopsida</taxon>
        <taxon>eudicotyledons</taxon>
        <taxon>Gunneridae</taxon>
        <taxon>Pentapetalae</taxon>
        <taxon>rosids</taxon>
        <taxon>fabids</taxon>
        <taxon>Fabales</taxon>
        <taxon>Fabaceae</taxon>
        <taxon>Papilionoideae</taxon>
        <taxon>50 kb inversion clade</taxon>
        <taxon>NPAAA clade</taxon>
        <taxon>indigoferoid/millettioid clade</taxon>
        <taxon>Phaseoleae</taxon>
        <taxon>Sphenostylis</taxon>
    </lineage>
</organism>
<proteinExistence type="predicted"/>
<name>A0AA86SXR6_9FABA</name>
<feature type="non-terminal residue" evidence="2">
    <location>
        <position position="1"/>
    </location>
</feature>
<dbReference type="Proteomes" id="UP001189624">
    <property type="component" value="Chromosome 9"/>
</dbReference>
<gene>
    <name evidence="2" type="ORF">AYBTSS11_LOCUS26916</name>
</gene>
<dbReference type="AlphaFoldDB" id="A0AA86SXR6"/>
<evidence type="ECO:0000313" key="2">
    <source>
        <dbReference type="EMBL" id="CAJ1974831.1"/>
    </source>
</evidence>
<reference evidence="2" key="1">
    <citation type="submission" date="2023-10" db="EMBL/GenBank/DDBJ databases">
        <authorList>
            <person name="Domelevo Entfellner J.-B."/>
        </authorList>
    </citation>
    <scope>NUCLEOTIDE SEQUENCE</scope>
</reference>
<keyword evidence="3" id="KW-1185">Reference proteome</keyword>
<protein>
    <submittedName>
        <fullName evidence="2">Uncharacterized protein</fullName>
    </submittedName>
</protein>
<feature type="region of interest" description="Disordered" evidence="1">
    <location>
        <begin position="45"/>
        <end position="70"/>
    </location>
</feature>